<dbReference type="AlphaFoldDB" id="A0A7C8IZL1"/>
<dbReference type="EMBL" id="WUBL01000025">
    <property type="protein sequence ID" value="KAF2970242.1"/>
    <property type="molecule type" value="Genomic_DNA"/>
</dbReference>
<sequence>MASFGKITNSLITGVNENTLALANLNFDFSLVKVQAPEEYNAVGNALGIYRRENAEYGTSHRIARKLGALFEALVPSVPKLIAAYGTRSSEIIKSPDLNPPGSQQSHGAFADFVGADATSLWAAATSSTTAIGLHLLACLLARSFEDPALSTSAWVELVNERKREIAKSQGPDLRPADFAAISAASQNIPREELRLWDASARAWLMTADTARKKQYTQLKLILKNITLPVCAGASLYNDVIRVWKQAMIGFERLLNGQPQSVTDGAIVLAISSWHIYPNVIALGRQTTNVNFADSLVPPQGLLTIGITMRKGGPNIDSGIFWSMALSHYRHYGKPMQAVGRPHDRLTLNEFQLVTLGCLLRTWGTPHKHIELSAKWFASLWRLIFSGKDTRDEHPLSWLEIFVRPCQQLLAAKDTARKEMFNLIDFGRRRGRAFFYRKEYPILPWFGLRNPHVLRSFSQPDGTTAAVEYMRCLAEAFISSDLSSRLGWFPPKEIRFEHRFGGQFPRLYISGLDRHDEEEFIQSITDLRGGKSEPMVDIETSISILDGRTSLGHRLNASLIIGYLCPSSEEREMISYLTPPESHSVIETIGSLLPRGKEWDKISYLMPFESYAVTGTIRSLLPLKFLQNIYSKLDGATISSTVIENRLTTAKWADCPNKFYDINGIFSCIAMMETGKVNIQPDDLEGVFALSYGNSIFIKSHLLGNTDVYQSCQSVSRIVGNIDRPGLSLLIAPTAGPLLRPLSSNYRAVSYEPFNGKAEDNFKGTSLHLQFTTHEFPLEYGDTLGIFDHQVFLVESVVSVHDAGEWVADIRTPEWPGFDMEDHSRVISRESCLQSSCEHDSYEKQEALGHFSTVDTWEEVLDTPPSVSVIRAHRNWPARLALFALLSEYHKYDTRAKYLKDEVSSDECESEGDVTESDEGESRGDGTERDDAESDESERMSQFHKQAYLLQSDVAVCWACVKRSFNDWMDQSENGSIYIIA</sequence>
<gene>
    <name evidence="2" type="ORF">GQX73_g3309</name>
</gene>
<keyword evidence="3" id="KW-1185">Reference proteome</keyword>
<dbReference type="InParanoid" id="A0A7C8IZL1"/>
<organism evidence="2 3">
    <name type="scientific">Xylaria multiplex</name>
    <dbReference type="NCBI Taxonomy" id="323545"/>
    <lineage>
        <taxon>Eukaryota</taxon>
        <taxon>Fungi</taxon>
        <taxon>Dikarya</taxon>
        <taxon>Ascomycota</taxon>
        <taxon>Pezizomycotina</taxon>
        <taxon>Sordariomycetes</taxon>
        <taxon>Xylariomycetidae</taxon>
        <taxon>Xylariales</taxon>
        <taxon>Xylariaceae</taxon>
        <taxon>Xylaria</taxon>
    </lineage>
</organism>
<protein>
    <submittedName>
        <fullName evidence="2">Uncharacterized protein</fullName>
    </submittedName>
</protein>
<reference evidence="2 3" key="1">
    <citation type="submission" date="2019-12" db="EMBL/GenBank/DDBJ databases">
        <title>Draft genome sequence of the ascomycete Xylaria multiplex DSM 110363.</title>
        <authorList>
            <person name="Buettner E."/>
            <person name="Kellner H."/>
        </authorList>
    </citation>
    <scope>NUCLEOTIDE SEQUENCE [LARGE SCALE GENOMIC DNA]</scope>
    <source>
        <strain evidence="2 3">DSM 110363</strain>
    </source>
</reference>
<comment type="caution">
    <text evidence="2">The sequence shown here is derived from an EMBL/GenBank/DDBJ whole genome shotgun (WGS) entry which is preliminary data.</text>
</comment>
<evidence type="ECO:0000313" key="2">
    <source>
        <dbReference type="EMBL" id="KAF2970242.1"/>
    </source>
</evidence>
<evidence type="ECO:0000256" key="1">
    <source>
        <dbReference type="SAM" id="MobiDB-lite"/>
    </source>
</evidence>
<proteinExistence type="predicted"/>
<feature type="region of interest" description="Disordered" evidence="1">
    <location>
        <begin position="903"/>
        <end position="938"/>
    </location>
</feature>
<accession>A0A7C8IZL1</accession>
<evidence type="ECO:0000313" key="3">
    <source>
        <dbReference type="Proteomes" id="UP000481858"/>
    </source>
</evidence>
<feature type="compositionally biased region" description="Acidic residues" evidence="1">
    <location>
        <begin position="904"/>
        <end position="919"/>
    </location>
</feature>
<feature type="compositionally biased region" description="Basic and acidic residues" evidence="1">
    <location>
        <begin position="920"/>
        <end position="929"/>
    </location>
</feature>
<dbReference type="OrthoDB" id="5354164at2759"/>
<name>A0A7C8IZL1_9PEZI</name>
<dbReference type="Proteomes" id="UP000481858">
    <property type="component" value="Unassembled WGS sequence"/>
</dbReference>